<evidence type="ECO:0000256" key="6">
    <source>
        <dbReference type="ARBA" id="ARBA00047928"/>
    </source>
</evidence>
<keyword evidence="8" id="KW-0961">Cell wall biogenesis/degradation</keyword>
<comment type="similarity">
    <text evidence="2">Belongs to the pectinesterase family.</text>
</comment>
<evidence type="ECO:0000313" key="11">
    <source>
        <dbReference type="Proteomes" id="UP000054564"/>
    </source>
</evidence>
<dbReference type="EC" id="3.1.1.11" evidence="3 8"/>
<name>A0A0L0VJD2_9BASI</name>
<dbReference type="GO" id="GO:0042545">
    <property type="term" value="P:cell wall modification"/>
    <property type="evidence" value="ECO:0007669"/>
    <property type="project" value="UniProtKB-UniRule"/>
</dbReference>
<evidence type="ECO:0000256" key="4">
    <source>
        <dbReference type="ARBA" id="ARBA00022801"/>
    </source>
</evidence>
<feature type="active site" evidence="7">
    <location>
        <position position="176"/>
    </location>
</feature>
<dbReference type="SUPFAM" id="SSF51126">
    <property type="entry name" value="Pectin lyase-like"/>
    <property type="match status" value="1"/>
</dbReference>
<accession>A0A0L0VJD2</accession>
<keyword evidence="8" id="KW-0964">Secreted</keyword>
<evidence type="ECO:0000256" key="7">
    <source>
        <dbReference type="PROSITE-ProRule" id="PRU10040"/>
    </source>
</evidence>
<evidence type="ECO:0000256" key="1">
    <source>
        <dbReference type="ARBA" id="ARBA00005184"/>
    </source>
</evidence>
<feature type="chain" id="PRO_5005394259" description="Pectinesterase" evidence="8">
    <location>
        <begin position="24"/>
        <end position="333"/>
    </location>
</feature>
<sequence length="333" mass="35225">MFSQHQMLKTILAAACLSLSTWAQSSPPAGALIVRQGNTGRGEHATISSAVAALAGLTGPKTIFVYPDIHNEIMGMADLEHAICSNRVTVRAAISAAQTGSNAKSATIWAHSADIQISNLNVINSFGTGTDTQALALASAGQRQAFSFCSFSSFQDTVKVDGSAYFIGSRIEGAVDFVFGSGSAWFESVIMAVKASPYAKTITAQRNSPGGKTAFVFSRSQVISAGATRGSTYLGRPWSEYASVVFQSCSLSDIINPAGWSVWAPNNPQTAHVRFQEYQNNGPGASTSARQFGTQRTSPVLIESILGSCAVQNSRRRKSSTCHLRGAIIQENP</sequence>
<gene>
    <name evidence="10" type="ORF">PSTG_07310</name>
</gene>
<dbReference type="InterPro" id="IPR000070">
    <property type="entry name" value="Pectinesterase_cat"/>
</dbReference>
<dbReference type="GO" id="GO:0030599">
    <property type="term" value="F:pectinesterase activity"/>
    <property type="evidence" value="ECO:0007669"/>
    <property type="project" value="UniProtKB-UniRule"/>
</dbReference>
<dbReference type="Pfam" id="PF01095">
    <property type="entry name" value="Pectinesterase"/>
    <property type="match status" value="1"/>
</dbReference>
<dbReference type="UniPathway" id="UPA00545">
    <property type="reaction ID" value="UER00823"/>
</dbReference>
<reference evidence="11" key="1">
    <citation type="submission" date="2014-03" db="EMBL/GenBank/DDBJ databases">
        <title>The Genome Sequence of Puccinia striiformis f. sp. tritici PST-78.</title>
        <authorList>
            <consortium name="The Broad Institute Genome Sequencing Platform"/>
            <person name="Cuomo C."/>
            <person name="Hulbert S."/>
            <person name="Chen X."/>
            <person name="Walker B."/>
            <person name="Young S.K."/>
            <person name="Zeng Q."/>
            <person name="Gargeya S."/>
            <person name="Fitzgerald M."/>
            <person name="Haas B."/>
            <person name="Abouelleil A."/>
            <person name="Alvarado L."/>
            <person name="Arachchi H.M."/>
            <person name="Berlin A.M."/>
            <person name="Chapman S.B."/>
            <person name="Goldberg J."/>
            <person name="Griggs A."/>
            <person name="Gujja S."/>
            <person name="Hansen M."/>
            <person name="Howarth C."/>
            <person name="Imamovic A."/>
            <person name="Larimer J."/>
            <person name="McCowan C."/>
            <person name="Montmayeur A."/>
            <person name="Murphy C."/>
            <person name="Neiman D."/>
            <person name="Pearson M."/>
            <person name="Priest M."/>
            <person name="Roberts A."/>
            <person name="Saif S."/>
            <person name="Shea T."/>
            <person name="Sisk P."/>
            <person name="Sykes S."/>
            <person name="Wortman J."/>
            <person name="Nusbaum C."/>
            <person name="Birren B."/>
        </authorList>
    </citation>
    <scope>NUCLEOTIDE SEQUENCE [LARGE SCALE GENOMIC DNA]</scope>
    <source>
        <strain evidence="11">race PST-78</strain>
    </source>
</reference>
<dbReference type="STRING" id="1165861.A0A0L0VJD2"/>
<evidence type="ECO:0000256" key="8">
    <source>
        <dbReference type="RuleBase" id="RU000589"/>
    </source>
</evidence>
<protein>
    <recommendedName>
        <fullName evidence="3 8">Pectinesterase</fullName>
        <ecNumber evidence="3 8">3.1.1.11</ecNumber>
    </recommendedName>
</protein>
<dbReference type="GO" id="GO:0045490">
    <property type="term" value="P:pectin catabolic process"/>
    <property type="evidence" value="ECO:0007669"/>
    <property type="project" value="UniProtKB-UniRule"/>
</dbReference>
<comment type="subcellular location">
    <subcellularLocation>
        <location evidence="8">Secreted</location>
    </subcellularLocation>
</comment>
<keyword evidence="4 8" id="KW-0378">Hydrolase</keyword>
<keyword evidence="5 8" id="KW-0063">Aspartyl esterase</keyword>
<comment type="function">
    <text evidence="8">Involved in maceration and soft-rotting of plant tissue.</text>
</comment>
<feature type="domain" description="Pectinesterase catalytic" evidence="9">
    <location>
        <begin position="39"/>
        <end position="290"/>
    </location>
</feature>
<evidence type="ECO:0000259" key="9">
    <source>
        <dbReference type="Pfam" id="PF01095"/>
    </source>
</evidence>
<evidence type="ECO:0000256" key="3">
    <source>
        <dbReference type="ARBA" id="ARBA00013229"/>
    </source>
</evidence>
<dbReference type="InterPro" id="IPR011050">
    <property type="entry name" value="Pectin_lyase_fold/virulence"/>
</dbReference>
<dbReference type="GO" id="GO:0005576">
    <property type="term" value="C:extracellular region"/>
    <property type="evidence" value="ECO:0007669"/>
    <property type="project" value="UniProtKB-SubCell"/>
</dbReference>
<evidence type="ECO:0000256" key="5">
    <source>
        <dbReference type="ARBA" id="ARBA00023085"/>
    </source>
</evidence>
<evidence type="ECO:0000313" key="10">
    <source>
        <dbReference type="EMBL" id="KNE99378.1"/>
    </source>
</evidence>
<dbReference type="AlphaFoldDB" id="A0A0L0VJD2"/>
<dbReference type="EMBL" id="AJIL01000046">
    <property type="protein sequence ID" value="KNE99378.1"/>
    <property type="molecule type" value="Genomic_DNA"/>
</dbReference>
<dbReference type="InterPro" id="IPR033131">
    <property type="entry name" value="Pectinesterase_Asp_AS"/>
</dbReference>
<comment type="pathway">
    <text evidence="1 8">Glycan metabolism; pectin degradation; 2-dehydro-3-deoxy-D-gluconate from pectin: step 1/5.</text>
</comment>
<evidence type="ECO:0000256" key="2">
    <source>
        <dbReference type="ARBA" id="ARBA00008891"/>
    </source>
</evidence>
<comment type="catalytic activity">
    <reaction evidence="6 8">
        <text>[(1-&gt;4)-alpha-D-galacturonosyl methyl ester](n) + n H2O = [(1-&gt;4)-alpha-D-galacturonosyl](n) + n methanol + n H(+)</text>
        <dbReference type="Rhea" id="RHEA:22380"/>
        <dbReference type="Rhea" id="RHEA-COMP:14570"/>
        <dbReference type="Rhea" id="RHEA-COMP:14573"/>
        <dbReference type="ChEBI" id="CHEBI:15377"/>
        <dbReference type="ChEBI" id="CHEBI:15378"/>
        <dbReference type="ChEBI" id="CHEBI:17790"/>
        <dbReference type="ChEBI" id="CHEBI:140522"/>
        <dbReference type="ChEBI" id="CHEBI:140523"/>
        <dbReference type="EC" id="3.1.1.11"/>
    </reaction>
</comment>
<feature type="signal peptide" evidence="8">
    <location>
        <begin position="1"/>
        <end position="23"/>
    </location>
</feature>
<dbReference type="OrthoDB" id="2498421at2759"/>
<dbReference type="InterPro" id="IPR012334">
    <property type="entry name" value="Pectin_lyas_fold"/>
</dbReference>
<proteinExistence type="inferred from homology"/>
<keyword evidence="8" id="KW-0732">Signal</keyword>
<dbReference type="Proteomes" id="UP000054564">
    <property type="component" value="Unassembled WGS sequence"/>
</dbReference>
<dbReference type="PROSITE" id="PS00503">
    <property type="entry name" value="PECTINESTERASE_2"/>
    <property type="match status" value="1"/>
</dbReference>
<keyword evidence="11" id="KW-1185">Reference proteome</keyword>
<comment type="caution">
    <text evidence="10">The sequence shown here is derived from an EMBL/GenBank/DDBJ whole genome shotgun (WGS) entry which is preliminary data.</text>
</comment>
<organism evidence="10 11">
    <name type="scientific">Puccinia striiformis f. sp. tritici PST-78</name>
    <dbReference type="NCBI Taxonomy" id="1165861"/>
    <lineage>
        <taxon>Eukaryota</taxon>
        <taxon>Fungi</taxon>
        <taxon>Dikarya</taxon>
        <taxon>Basidiomycota</taxon>
        <taxon>Pucciniomycotina</taxon>
        <taxon>Pucciniomycetes</taxon>
        <taxon>Pucciniales</taxon>
        <taxon>Pucciniaceae</taxon>
        <taxon>Puccinia</taxon>
    </lineage>
</organism>
<dbReference type="Gene3D" id="2.160.20.10">
    <property type="entry name" value="Single-stranded right-handed beta-helix, Pectin lyase-like"/>
    <property type="match status" value="1"/>
</dbReference>
<dbReference type="PANTHER" id="PTHR31321:SF57">
    <property type="entry name" value="PECTINESTERASE 53-RELATED"/>
    <property type="match status" value="1"/>
</dbReference>
<dbReference type="PANTHER" id="PTHR31321">
    <property type="entry name" value="ACYL-COA THIOESTER HYDROLASE YBHC-RELATED"/>
    <property type="match status" value="1"/>
</dbReference>